<evidence type="ECO:0000313" key="2">
    <source>
        <dbReference type="EMBL" id="RKP07270.1"/>
    </source>
</evidence>
<keyword evidence="3" id="KW-1185">Reference proteome</keyword>
<dbReference type="Proteomes" id="UP000271241">
    <property type="component" value="Unassembled WGS sequence"/>
</dbReference>
<dbReference type="Pfam" id="PF10494">
    <property type="entry name" value="Stk19"/>
    <property type="match status" value="1"/>
</dbReference>
<name>A0A4P9XPS8_9FUNG</name>
<dbReference type="EMBL" id="KZ992743">
    <property type="protein sequence ID" value="RKP07270.1"/>
    <property type="molecule type" value="Genomic_DNA"/>
</dbReference>
<accession>A0A4P9XPS8</accession>
<dbReference type="PANTHER" id="PTHR15243">
    <property type="entry name" value="SERINE/THREONINE-PROTEIN KINASE 19"/>
    <property type="match status" value="1"/>
</dbReference>
<keyword evidence="2" id="KW-0418">Kinase</keyword>
<dbReference type="PANTHER" id="PTHR15243:SF0">
    <property type="entry name" value="SERINE_THREONINE-PROTEIN KINASE 19"/>
    <property type="match status" value="1"/>
</dbReference>
<evidence type="ECO:0000256" key="1">
    <source>
        <dbReference type="ARBA" id="ARBA00093458"/>
    </source>
</evidence>
<dbReference type="InterPro" id="IPR018865">
    <property type="entry name" value="STK19-like"/>
</dbReference>
<sequence>MRIRRDIPAHHAATHQAAEQRLPRVFLRHQLYVHNVADARTVNVTMDRLCNRGHLLCFPIGDAGFDDMAMMRSTDYAQLLANASAQAAVSMPASSGDNVFCRLEHAVRDGAFTSVQIAAADLHRQLGASDDDAAPASGCSVMLDDQLTKLVAAGFLVTLGPTTYALAAPGLGRLALQLTRGRRELLQWLRRRRYKEAPLRQAEEKRMRFATLLDNRYIVCDLIGSGMVERFHTTSGWFLRLSSKGERAL</sequence>
<dbReference type="GO" id="GO:0016301">
    <property type="term" value="F:kinase activity"/>
    <property type="evidence" value="ECO:0007669"/>
    <property type="project" value="UniProtKB-KW"/>
</dbReference>
<organism evidence="2 3">
    <name type="scientific">Thamnocephalis sphaerospora</name>
    <dbReference type="NCBI Taxonomy" id="78915"/>
    <lineage>
        <taxon>Eukaryota</taxon>
        <taxon>Fungi</taxon>
        <taxon>Fungi incertae sedis</taxon>
        <taxon>Zoopagomycota</taxon>
        <taxon>Zoopagomycotina</taxon>
        <taxon>Zoopagomycetes</taxon>
        <taxon>Zoopagales</taxon>
        <taxon>Sigmoideomycetaceae</taxon>
        <taxon>Thamnocephalis</taxon>
    </lineage>
</organism>
<proteinExistence type="inferred from homology"/>
<reference evidence="3" key="1">
    <citation type="journal article" date="2018" name="Nat. Microbiol.">
        <title>Leveraging single-cell genomics to expand the fungal tree of life.</title>
        <authorList>
            <person name="Ahrendt S.R."/>
            <person name="Quandt C.A."/>
            <person name="Ciobanu D."/>
            <person name="Clum A."/>
            <person name="Salamov A."/>
            <person name="Andreopoulos B."/>
            <person name="Cheng J.F."/>
            <person name="Woyke T."/>
            <person name="Pelin A."/>
            <person name="Henrissat B."/>
            <person name="Reynolds N.K."/>
            <person name="Benny G.L."/>
            <person name="Smith M.E."/>
            <person name="James T.Y."/>
            <person name="Grigoriev I.V."/>
        </authorList>
    </citation>
    <scope>NUCLEOTIDE SEQUENCE [LARGE SCALE GENOMIC DNA]</scope>
    <source>
        <strain evidence="3">RSA 1356</strain>
    </source>
</reference>
<comment type="similarity">
    <text evidence="1">Belongs to the STK19 family.</text>
</comment>
<dbReference type="OrthoDB" id="10261701at2759"/>
<protein>
    <submittedName>
        <fullName evidence="2">Serine-threonine protein kinase 19</fullName>
    </submittedName>
</protein>
<evidence type="ECO:0000313" key="3">
    <source>
        <dbReference type="Proteomes" id="UP000271241"/>
    </source>
</evidence>
<dbReference type="AlphaFoldDB" id="A0A4P9XPS8"/>
<gene>
    <name evidence="2" type="ORF">THASP1DRAFT_30921</name>
</gene>
<keyword evidence="2" id="KW-0808">Transferase</keyword>